<keyword evidence="4" id="KW-1185">Reference proteome</keyword>
<proteinExistence type="predicted"/>
<dbReference type="Pfam" id="PF08709">
    <property type="entry name" value="Ins145_P3_rec"/>
    <property type="match status" value="1"/>
</dbReference>
<feature type="region of interest" description="Disordered" evidence="1">
    <location>
        <begin position="1"/>
        <end position="25"/>
    </location>
</feature>
<organism evidence="3 4">
    <name type="scientific">Eschrichtius robustus</name>
    <name type="common">California gray whale</name>
    <name type="synonym">Eschrichtius gibbosus</name>
    <dbReference type="NCBI Taxonomy" id="9764"/>
    <lineage>
        <taxon>Eukaryota</taxon>
        <taxon>Metazoa</taxon>
        <taxon>Chordata</taxon>
        <taxon>Craniata</taxon>
        <taxon>Vertebrata</taxon>
        <taxon>Euteleostomi</taxon>
        <taxon>Mammalia</taxon>
        <taxon>Eutheria</taxon>
        <taxon>Laurasiatheria</taxon>
        <taxon>Artiodactyla</taxon>
        <taxon>Whippomorpha</taxon>
        <taxon>Cetacea</taxon>
        <taxon>Mysticeti</taxon>
        <taxon>Eschrichtiidae</taxon>
        <taxon>Eschrichtius</taxon>
    </lineage>
</organism>
<dbReference type="AlphaFoldDB" id="A0AB34HB92"/>
<evidence type="ECO:0000259" key="2">
    <source>
        <dbReference type="Pfam" id="PF08709"/>
    </source>
</evidence>
<evidence type="ECO:0000313" key="3">
    <source>
        <dbReference type="EMBL" id="KAJ8788165.1"/>
    </source>
</evidence>
<dbReference type="Proteomes" id="UP001159641">
    <property type="component" value="Unassembled WGS sequence"/>
</dbReference>
<name>A0AB34HB92_ESCRO</name>
<comment type="caution">
    <text evidence="3">The sequence shown here is derived from an EMBL/GenBank/DDBJ whole genome shotgun (WGS) entry which is preliminary data.</text>
</comment>
<dbReference type="Gene3D" id="2.80.10.50">
    <property type="match status" value="1"/>
</dbReference>
<sequence length="144" mass="15790">MGKGPVTGIRREGRREMPPDSVEVDDMSMEEEKGLARQGRPHCQVFKQKRRLYVGEMGGILKKAMSDKMSSFLHIGDICSLYAEGSTNGFISTLGLVDDRCVVQPEAGDLNNPPKKFRAAAVPGRSLPPWNPGDIFQSSLSILV</sequence>
<reference evidence="3 4" key="1">
    <citation type="submission" date="2022-11" db="EMBL/GenBank/DDBJ databases">
        <title>Whole genome sequence of Eschrichtius robustus ER-17-0199.</title>
        <authorList>
            <person name="Bruniche-Olsen A."/>
            <person name="Black A.N."/>
            <person name="Fields C.J."/>
            <person name="Walden K."/>
            <person name="Dewoody J.A."/>
        </authorList>
    </citation>
    <scope>NUCLEOTIDE SEQUENCE [LARGE SCALE GENOMIC DNA]</scope>
    <source>
        <strain evidence="3">ER-17-0199</strain>
        <tissue evidence="3">Blubber</tissue>
    </source>
</reference>
<dbReference type="EMBL" id="JAIQCJ010001647">
    <property type="protein sequence ID" value="KAJ8788165.1"/>
    <property type="molecule type" value="Genomic_DNA"/>
</dbReference>
<gene>
    <name evidence="3" type="ORF">J1605_005464</name>
</gene>
<protein>
    <recommendedName>
        <fullName evidence="2">Inositol 1,4,5-trisphosphate/ryanodine receptor domain-containing protein</fullName>
    </recommendedName>
</protein>
<dbReference type="InterPro" id="IPR014821">
    <property type="entry name" value="Ins145_P3_rcpt"/>
</dbReference>
<evidence type="ECO:0000313" key="4">
    <source>
        <dbReference type="Proteomes" id="UP001159641"/>
    </source>
</evidence>
<feature type="compositionally biased region" description="Basic and acidic residues" evidence="1">
    <location>
        <begin position="9"/>
        <end position="18"/>
    </location>
</feature>
<evidence type="ECO:0000256" key="1">
    <source>
        <dbReference type="SAM" id="MobiDB-lite"/>
    </source>
</evidence>
<feature type="domain" description="Inositol 1,4,5-trisphosphate/ryanodine receptor" evidence="2">
    <location>
        <begin position="69"/>
        <end position="119"/>
    </location>
</feature>
<accession>A0AB34HB92</accession>